<protein>
    <recommendedName>
        <fullName evidence="3">YolD-like protein</fullName>
    </recommendedName>
</protein>
<dbReference type="Proteomes" id="UP000095679">
    <property type="component" value="Unassembled WGS sequence"/>
</dbReference>
<proteinExistence type="predicted"/>
<dbReference type="RefSeq" id="WP_055298932.1">
    <property type="nucleotide sequence ID" value="NZ_BLYK01000041.1"/>
</dbReference>
<dbReference type="EMBL" id="CYZL01000015">
    <property type="protein sequence ID" value="CUO48724.1"/>
    <property type="molecule type" value="Genomic_DNA"/>
</dbReference>
<dbReference type="AlphaFoldDB" id="A0A174FEW8"/>
<name>A0A174FEW8_9FIRM</name>
<organism evidence="1 2">
    <name type="scientific">Anaerobutyricum hallii</name>
    <dbReference type="NCBI Taxonomy" id="39488"/>
    <lineage>
        <taxon>Bacteria</taxon>
        <taxon>Bacillati</taxon>
        <taxon>Bacillota</taxon>
        <taxon>Clostridia</taxon>
        <taxon>Lachnospirales</taxon>
        <taxon>Lachnospiraceae</taxon>
        <taxon>Anaerobutyricum</taxon>
    </lineage>
</organism>
<gene>
    <name evidence="1" type="ORF">ERS852450_01884</name>
</gene>
<reference evidence="1 2" key="1">
    <citation type="submission" date="2015-09" db="EMBL/GenBank/DDBJ databases">
        <authorList>
            <consortium name="Pathogen Informatics"/>
        </authorList>
    </citation>
    <scope>NUCLEOTIDE SEQUENCE [LARGE SCALE GENOMIC DNA]</scope>
    <source>
        <strain evidence="1 2">2789STDY5834835</strain>
    </source>
</reference>
<evidence type="ECO:0000313" key="2">
    <source>
        <dbReference type="Proteomes" id="UP000095679"/>
    </source>
</evidence>
<sequence>MEKYDDIINLPHHVSKKHPQMSLHDRAAQFAPFAALTGYDEEVKEVSRITDQFHPLESKKKEEINQKLCILQEIQYEHPLISICYFVPDKRKAGGSYTEMYGRLKNIDLIEKCLNMKNGEKIPMKYIIELEGDVFAGISF</sequence>
<evidence type="ECO:0000313" key="1">
    <source>
        <dbReference type="EMBL" id="CUO48724.1"/>
    </source>
</evidence>
<evidence type="ECO:0008006" key="3">
    <source>
        <dbReference type="Google" id="ProtNLM"/>
    </source>
</evidence>
<accession>A0A174FEW8</accession>